<protein>
    <recommendedName>
        <fullName evidence="2">STAS domain-containing protein</fullName>
    </recommendedName>
</protein>
<comment type="caution">
    <text evidence="3">The sequence shown here is derived from an EMBL/GenBank/DDBJ whole genome shotgun (WGS) entry which is preliminary data.</text>
</comment>
<dbReference type="InterPro" id="IPR002645">
    <property type="entry name" value="STAS_dom"/>
</dbReference>
<name>A0A829D4V2_LEPIR</name>
<keyword evidence="1" id="KW-0812">Transmembrane</keyword>
<keyword evidence="1" id="KW-0472">Membrane</keyword>
<organism evidence="3 4">
    <name type="scientific">Leptospira interrogans str. 2002000626</name>
    <dbReference type="NCBI Taxonomy" id="996803"/>
    <lineage>
        <taxon>Bacteria</taxon>
        <taxon>Pseudomonadati</taxon>
        <taxon>Spirochaetota</taxon>
        <taxon>Spirochaetia</taxon>
        <taxon>Leptospirales</taxon>
        <taxon>Leptospiraceae</taxon>
        <taxon>Leptospira</taxon>
    </lineage>
</organism>
<reference evidence="3 4" key="1">
    <citation type="submission" date="2013-02" db="EMBL/GenBank/DDBJ databases">
        <authorList>
            <person name="Harkins D.M."/>
            <person name="Durkin A.S."/>
            <person name="Brinkac L.M."/>
            <person name="Haft D.H."/>
            <person name="Selengut J.D."/>
            <person name="Sanka R."/>
            <person name="DePew J."/>
            <person name="Purushe J."/>
            <person name="Whelen A.C."/>
            <person name="Vinetz J.M."/>
            <person name="Sutton G.G."/>
            <person name="Nierman W.C."/>
            <person name="Fouts D.E."/>
        </authorList>
    </citation>
    <scope>NUCLEOTIDE SEQUENCE [LARGE SCALE GENOMIC DNA]</scope>
    <source>
        <strain evidence="3 4">2002000626</strain>
    </source>
</reference>
<dbReference type="Proteomes" id="UP000012329">
    <property type="component" value="Unassembled WGS sequence"/>
</dbReference>
<evidence type="ECO:0000313" key="4">
    <source>
        <dbReference type="Proteomes" id="UP000012329"/>
    </source>
</evidence>
<accession>A0A829D4V2</accession>
<evidence type="ECO:0000256" key="1">
    <source>
        <dbReference type="SAM" id="Phobius"/>
    </source>
</evidence>
<dbReference type="AlphaFoldDB" id="A0A829D4V2"/>
<dbReference type="EMBL" id="AFJL02000087">
    <property type="protein sequence ID" value="EMY05367.1"/>
    <property type="molecule type" value="Genomic_DNA"/>
</dbReference>
<keyword evidence="1" id="KW-1133">Transmembrane helix</keyword>
<evidence type="ECO:0000313" key="3">
    <source>
        <dbReference type="EMBL" id="EMY05367.1"/>
    </source>
</evidence>
<dbReference type="PROSITE" id="PS50801">
    <property type="entry name" value="STAS"/>
    <property type="match status" value="1"/>
</dbReference>
<evidence type="ECO:0000259" key="2">
    <source>
        <dbReference type="PROSITE" id="PS50801"/>
    </source>
</evidence>
<feature type="transmembrane region" description="Helical" evidence="1">
    <location>
        <begin position="12"/>
        <end position="28"/>
    </location>
</feature>
<sequence>MEKVLEVPIYRLIAATAFVFLLILLKYWKDLKSLWVWVFSAISKNSNTKINSLLAEIKTQKDVIENYKKRLEEIISYVESNRGPLENHVGILEHPAKVFVESQGLTFRFTNHLRISDAHRFSEFLKLLEERVRLMPFADQRLTLDLTGVKALNSKALSSLHELFHRVGTNNGIRLKYLFDKTNKEHVRYAHNLEKISADLPTDSAIVCLVTSHSESEEQFAPKSKKRRNNR</sequence>
<proteinExistence type="predicted"/>
<gene>
    <name evidence="3" type="ORF">LEP1GSC029_3372</name>
</gene>
<feature type="domain" description="STAS" evidence="2">
    <location>
        <begin position="105"/>
        <end position="175"/>
    </location>
</feature>